<dbReference type="InterPro" id="IPR003494">
    <property type="entry name" value="SHS2_FtsA"/>
</dbReference>
<dbReference type="PANTHER" id="PTHR32432">
    <property type="entry name" value="CELL DIVISION PROTEIN FTSA-RELATED"/>
    <property type="match status" value="1"/>
</dbReference>
<name>A0ABU4WA70_9FUSO</name>
<feature type="domain" description="SHS2" evidence="7">
    <location>
        <begin position="7"/>
        <end position="194"/>
    </location>
</feature>
<keyword evidence="4 5" id="KW-0131">Cell cycle</keyword>
<dbReference type="SUPFAM" id="SSF53067">
    <property type="entry name" value="Actin-like ATPase domain"/>
    <property type="match status" value="2"/>
</dbReference>
<dbReference type="Pfam" id="PF02491">
    <property type="entry name" value="SHS2_FTSA"/>
    <property type="match status" value="1"/>
</dbReference>
<dbReference type="NCBIfam" id="TIGR01174">
    <property type="entry name" value="ftsA"/>
    <property type="match status" value="1"/>
</dbReference>
<gene>
    <name evidence="5 8" type="primary">ftsA</name>
    <name evidence="8" type="ORF">RFV38_07970</name>
</gene>
<dbReference type="PIRSF" id="PIRSF003101">
    <property type="entry name" value="FtsA"/>
    <property type="match status" value="1"/>
</dbReference>
<dbReference type="Proteomes" id="UP001279681">
    <property type="component" value="Unassembled WGS sequence"/>
</dbReference>
<dbReference type="CDD" id="cd24048">
    <property type="entry name" value="ASKHA_NBD_FtsA"/>
    <property type="match status" value="1"/>
</dbReference>
<evidence type="ECO:0000256" key="5">
    <source>
        <dbReference type="HAMAP-Rule" id="MF_02033"/>
    </source>
</evidence>
<keyword evidence="9" id="KW-1185">Reference proteome</keyword>
<evidence type="ECO:0000256" key="4">
    <source>
        <dbReference type="ARBA" id="ARBA00023306"/>
    </source>
</evidence>
<evidence type="ECO:0000313" key="9">
    <source>
        <dbReference type="Proteomes" id="UP001279681"/>
    </source>
</evidence>
<evidence type="ECO:0000256" key="3">
    <source>
        <dbReference type="ARBA" id="ARBA00023136"/>
    </source>
</evidence>
<keyword evidence="3 5" id="KW-0472">Membrane</keyword>
<dbReference type="GO" id="GO:0051301">
    <property type="term" value="P:cell division"/>
    <property type="evidence" value="ECO:0007669"/>
    <property type="project" value="UniProtKB-KW"/>
</dbReference>
<comment type="subcellular location">
    <subcellularLocation>
        <location evidence="5">Cell membrane</location>
        <topology evidence="5">Peripheral membrane protein</topology>
        <orientation evidence="5">Cytoplasmic side</orientation>
    </subcellularLocation>
    <text evidence="5">Localizes to the Z ring in an FtsZ-dependent manner. Targeted to the membrane through a conserved C-terminal amphipathic helix.</text>
</comment>
<dbReference type="RefSeq" id="WP_320313834.1">
    <property type="nucleotide sequence ID" value="NZ_JAVIKH010000009.1"/>
</dbReference>
<dbReference type="Pfam" id="PF14450">
    <property type="entry name" value="FtsA"/>
    <property type="match status" value="1"/>
</dbReference>
<keyword evidence="1 5" id="KW-1003">Cell membrane</keyword>
<evidence type="ECO:0000256" key="6">
    <source>
        <dbReference type="PIRNR" id="PIRNR003101"/>
    </source>
</evidence>
<organism evidence="8 9">
    <name type="scientific">Candidatus Cetobacterium colombiensis</name>
    <dbReference type="NCBI Taxonomy" id="3073100"/>
    <lineage>
        <taxon>Bacteria</taxon>
        <taxon>Fusobacteriati</taxon>
        <taxon>Fusobacteriota</taxon>
        <taxon>Fusobacteriia</taxon>
        <taxon>Fusobacteriales</taxon>
        <taxon>Fusobacteriaceae</taxon>
        <taxon>Cetobacterium</taxon>
    </lineage>
</organism>
<accession>A0ABU4WA70</accession>
<comment type="subunit">
    <text evidence="5">Self-interacts. Interacts with FtsZ.</text>
</comment>
<dbReference type="EMBL" id="JAVIKH010000009">
    <property type="protein sequence ID" value="MDX8336432.1"/>
    <property type="molecule type" value="Genomic_DNA"/>
</dbReference>
<evidence type="ECO:0000256" key="1">
    <source>
        <dbReference type="ARBA" id="ARBA00022475"/>
    </source>
</evidence>
<dbReference type="InterPro" id="IPR020823">
    <property type="entry name" value="Cell_div_FtsA"/>
</dbReference>
<evidence type="ECO:0000313" key="8">
    <source>
        <dbReference type="EMBL" id="MDX8336432.1"/>
    </source>
</evidence>
<comment type="caution">
    <text evidence="8">The sequence shown here is derived from an EMBL/GenBank/DDBJ whole genome shotgun (WGS) entry which is preliminary data.</text>
</comment>
<dbReference type="InterPro" id="IPR050696">
    <property type="entry name" value="FtsA/MreB"/>
</dbReference>
<protein>
    <recommendedName>
        <fullName evidence="5 6">Cell division protein FtsA</fullName>
    </recommendedName>
</protein>
<comment type="similarity">
    <text evidence="5 6">Belongs to the FtsA/MreB family.</text>
</comment>
<comment type="function">
    <text evidence="5 6">Cell division protein that is involved in the assembly of the Z ring. May serve as a membrane anchor for the Z ring.</text>
</comment>
<evidence type="ECO:0000259" key="7">
    <source>
        <dbReference type="SMART" id="SM00842"/>
    </source>
</evidence>
<keyword evidence="2 5" id="KW-0132">Cell division</keyword>
<dbReference type="PANTHER" id="PTHR32432:SF4">
    <property type="entry name" value="CELL DIVISION PROTEIN FTSA"/>
    <property type="match status" value="1"/>
</dbReference>
<evidence type="ECO:0000256" key="2">
    <source>
        <dbReference type="ARBA" id="ARBA00022618"/>
    </source>
</evidence>
<dbReference type="HAMAP" id="MF_02033">
    <property type="entry name" value="FtsA"/>
    <property type="match status" value="1"/>
</dbReference>
<dbReference type="InterPro" id="IPR043129">
    <property type="entry name" value="ATPase_NBD"/>
</dbReference>
<dbReference type="Gene3D" id="3.30.420.40">
    <property type="match status" value="1"/>
</dbReference>
<proteinExistence type="inferred from homology"/>
<dbReference type="SMART" id="SM00842">
    <property type="entry name" value="FtsA"/>
    <property type="match status" value="1"/>
</dbReference>
<reference evidence="9" key="1">
    <citation type="submission" date="2023-07" db="EMBL/GenBank/DDBJ databases">
        <authorList>
            <person name="Colorado M.A."/>
            <person name="Villamil L.M."/>
            <person name="Melo J.F."/>
            <person name="Rodriguez J.A."/>
            <person name="Ruiz R.Y."/>
        </authorList>
    </citation>
    <scope>NUCLEOTIDE SEQUENCE [LARGE SCALE GENOMIC DNA]</scope>
    <source>
        <strain evidence="9">C33</strain>
    </source>
</reference>
<sequence>MRDNITRLALDVGNGKIKFILGELSTEGLKLRVLDYLEVPSEGIKRSVVEDPELLTASIAKGLKELQQRNGREFERVSLGISSDRIVSKTDHGCIEFDEKEITAQDMYDLIELVKGSILKNDEIVIEQEAYNVRVNSSGILKNPIGQVGRSIQGDVHLITIKTDQLDPLVEVINNAGLEIEDIFLNASASAKSTLEYEDRQMGVALIDIGEGVTDIAIYKNDKIIYTKSLSIGGMHFVNDISYLLKIPKRESKEILEKLREKQYSNGIIKTENGEYNLDEIKEIIDARIGDLINFISKTIEESGFNGYLGKGLAFTGGAVSIDEIFSKVGNKMECAVRKVSPFPLRGLENVNASMSTVIGILLSKLEAEFKKRNEVKTESVEENFVAVETENEVSTELPINETIFRQEDFEEEYEEEVATDGALNKIKKWISNFI</sequence>